<evidence type="ECO:0000259" key="1">
    <source>
        <dbReference type="Pfam" id="PF04762"/>
    </source>
</evidence>
<dbReference type="PANTHER" id="PTHR12747:SF0">
    <property type="entry name" value="ELONGATOR COMPLEX PROTEIN 1"/>
    <property type="match status" value="1"/>
</dbReference>
<evidence type="ECO:0000313" key="2">
    <source>
        <dbReference type="EMBL" id="MBW0577309.1"/>
    </source>
</evidence>
<dbReference type="InterPro" id="IPR006849">
    <property type="entry name" value="Elp1"/>
</dbReference>
<gene>
    <name evidence="2" type="ORF">O181_117024</name>
</gene>
<dbReference type="PANTHER" id="PTHR12747">
    <property type="entry name" value="ELONGATOR COMPLEX PROTEIN 1"/>
    <property type="match status" value="1"/>
</dbReference>
<dbReference type="AlphaFoldDB" id="A0A9Q3PX41"/>
<feature type="domain" description="ELP1 first N-terminal beta-propeller" evidence="1">
    <location>
        <begin position="15"/>
        <end position="123"/>
    </location>
</feature>
<keyword evidence="3" id="KW-1185">Reference proteome</keyword>
<dbReference type="InterPro" id="IPR056164">
    <property type="entry name" value="Beta-prop_ELP1_1st"/>
</dbReference>
<protein>
    <recommendedName>
        <fullName evidence="1">ELP1 first N-terminal beta-propeller domain-containing protein</fullName>
    </recommendedName>
</protein>
<dbReference type="Proteomes" id="UP000765509">
    <property type="component" value="Unassembled WGS sequence"/>
</dbReference>
<reference evidence="2" key="1">
    <citation type="submission" date="2021-03" db="EMBL/GenBank/DDBJ databases">
        <title>Draft genome sequence of rust myrtle Austropuccinia psidii MF-1, a brazilian biotype.</title>
        <authorList>
            <person name="Quecine M.C."/>
            <person name="Pachon D.M.R."/>
            <person name="Bonatelli M.L."/>
            <person name="Correr F.H."/>
            <person name="Franceschini L.M."/>
            <person name="Leite T.F."/>
            <person name="Margarido G.R.A."/>
            <person name="Almeida C.A."/>
            <person name="Ferrarezi J.A."/>
            <person name="Labate C.A."/>
        </authorList>
    </citation>
    <scope>NUCLEOTIDE SEQUENCE</scope>
    <source>
        <strain evidence="2">MF-1</strain>
    </source>
</reference>
<name>A0A9Q3PX41_9BASI</name>
<proteinExistence type="predicted"/>
<dbReference type="Pfam" id="PF04762">
    <property type="entry name" value="Beta-prop_ELP1_1st"/>
    <property type="match status" value="1"/>
</dbReference>
<dbReference type="GO" id="GO:0005829">
    <property type="term" value="C:cytosol"/>
    <property type="evidence" value="ECO:0007669"/>
    <property type="project" value="TreeGrafter"/>
</dbReference>
<dbReference type="GO" id="GO:0002926">
    <property type="term" value="P:tRNA wobble base 5-methoxycarbonylmethyl-2-thiouridinylation"/>
    <property type="evidence" value="ECO:0007669"/>
    <property type="project" value="TreeGrafter"/>
</dbReference>
<dbReference type="GO" id="GO:0000049">
    <property type="term" value="F:tRNA binding"/>
    <property type="evidence" value="ECO:0007669"/>
    <property type="project" value="TreeGrafter"/>
</dbReference>
<organism evidence="2 3">
    <name type="scientific">Austropuccinia psidii MF-1</name>
    <dbReference type="NCBI Taxonomy" id="1389203"/>
    <lineage>
        <taxon>Eukaryota</taxon>
        <taxon>Fungi</taxon>
        <taxon>Dikarya</taxon>
        <taxon>Basidiomycota</taxon>
        <taxon>Pucciniomycotina</taxon>
        <taxon>Pucciniomycetes</taxon>
        <taxon>Pucciniales</taxon>
        <taxon>Sphaerophragmiaceae</taxon>
        <taxon>Austropuccinia</taxon>
    </lineage>
</organism>
<dbReference type="EMBL" id="AVOT02100358">
    <property type="protein sequence ID" value="MBW0577309.1"/>
    <property type="molecule type" value="Genomic_DNA"/>
</dbReference>
<accession>A0A9Q3PX41</accession>
<dbReference type="OrthoDB" id="40048at2759"/>
<comment type="caution">
    <text evidence="2">The sequence shown here is derived from an EMBL/GenBank/DDBJ whole genome shotgun (WGS) entry which is preliminary data.</text>
</comment>
<evidence type="ECO:0000313" key="3">
    <source>
        <dbReference type="Proteomes" id="UP000765509"/>
    </source>
</evidence>
<sequence>MSSETVFWWYICTLQFDSIGTFDDGIFFGSWSPDDELLVIVTDSSKLVLLIKTFDVLSEAPIDFSWLGDDQPVNLGWGTKSTQFHGSLGKSAAQVSEAKTLPFATIPPKSFSLNAYKLSWRGDESLSEELVQLQEQLTKQVDCLAKLKLVRDTNPELFFLNHMDENNGALDGVDAMTNVSTVFHTDYSRYTQGIQKSHLVSTSRSAHSSSSLAHPLIKHLVMNSVAEPQGCKKKQRAKRVVFMKKSTCLALWPKFSQKSYLLYKILWEVYCQRLYK</sequence>
<dbReference type="GO" id="GO:0033588">
    <property type="term" value="C:elongator holoenzyme complex"/>
    <property type="evidence" value="ECO:0007669"/>
    <property type="project" value="InterPro"/>
</dbReference>